<dbReference type="SMART" id="SM00387">
    <property type="entry name" value="HATPase_c"/>
    <property type="match status" value="1"/>
</dbReference>
<dbReference type="InterPro" id="IPR020575">
    <property type="entry name" value="Hsp90_N"/>
</dbReference>
<feature type="binding site" evidence="11">
    <location>
        <position position="359"/>
    </location>
    <ligand>
        <name>ATP</name>
        <dbReference type="ChEBI" id="CHEBI:30616"/>
    </ligand>
</feature>
<evidence type="ECO:0000313" key="14">
    <source>
        <dbReference type="Proteomes" id="UP000277811"/>
    </source>
</evidence>
<dbReference type="Gene3D" id="1.20.120.790">
    <property type="entry name" value="Heat shock protein 90, C-terminal domain"/>
    <property type="match status" value="1"/>
</dbReference>
<comment type="similarity">
    <text evidence="2 10">Belongs to the heat shock protein 90 family.</text>
</comment>
<feature type="domain" description="Histidine kinase/HSP90-like ATPase" evidence="12">
    <location>
        <begin position="31"/>
        <end position="187"/>
    </location>
</feature>
<dbReference type="PANTHER" id="PTHR11528">
    <property type="entry name" value="HEAT SHOCK PROTEIN 90 FAMILY MEMBER"/>
    <property type="match status" value="1"/>
</dbReference>
<dbReference type="RefSeq" id="WP_122629302.1">
    <property type="nucleotide sequence ID" value="NZ_UPPP01000090.1"/>
</dbReference>
<feature type="binding site" evidence="11">
    <location>
        <position position="103"/>
    </location>
    <ligand>
        <name>ATP</name>
        <dbReference type="ChEBI" id="CHEBI:30616"/>
    </ligand>
</feature>
<evidence type="ECO:0000256" key="3">
    <source>
        <dbReference type="ARBA" id="ARBA00022490"/>
    </source>
</evidence>
<dbReference type="FunFam" id="3.30.230.80:FF:000002">
    <property type="entry name" value="Molecular chaperone HtpG"/>
    <property type="match status" value="1"/>
</dbReference>
<dbReference type="AlphaFoldDB" id="A0A498RED1"/>
<keyword evidence="4 10" id="KW-0547">Nucleotide-binding</keyword>
<dbReference type="Proteomes" id="UP000277811">
    <property type="component" value="Unassembled WGS sequence"/>
</dbReference>
<evidence type="ECO:0000256" key="6">
    <source>
        <dbReference type="ARBA" id="ARBA00023016"/>
    </source>
</evidence>
<feature type="binding site" evidence="11">
    <location>
        <position position="38"/>
    </location>
    <ligand>
        <name>ATP</name>
        <dbReference type="ChEBI" id="CHEBI:30616"/>
    </ligand>
</feature>
<dbReference type="InterPro" id="IPR036890">
    <property type="entry name" value="HATPase_C_sf"/>
</dbReference>
<evidence type="ECO:0000259" key="12">
    <source>
        <dbReference type="SMART" id="SM00387"/>
    </source>
</evidence>
<comment type="function">
    <text evidence="8 10">Molecular chaperone. Has ATPase activity.</text>
</comment>
<dbReference type="InterPro" id="IPR003594">
    <property type="entry name" value="HATPase_dom"/>
</dbReference>
<feature type="binding site" evidence="11">
    <location>
        <position position="97"/>
    </location>
    <ligand>
        <name>ATP</name>
        <dbReference type="ChEBI" id="CHEBI:30616"/>
    </ligand>
</feature>
<dbReference type="Gene3D" id="3.30.565.10">
    <property type="entry name" value="Histidine kinase-like ATPase, C-terminal domain"/>
    <property type="match status" value="1"/>
</dbReference>
<feature type="binding site" evidence="11">
    <location>
        <begin position="104"/>
        <end position="105"/>
    </location>
    <ligand>
        <name>ATP</name>
        <dbReference type="ChEBI" id="CHEBI:30616"/>
    </ligand>
</feature>
<feature type="binding site" evidence="11">
    <location>
        <position position="89"/>
    </location>
    <ligand>
        <name>ATP</name>
        <dbReference type="ChEBI" id="CHEBI:30616"/>
    </ligand>
</feature>
<evidence type="ECO:0000256" key="10">
    <source>
        <dbReference type="HAMAP-Rule" id="MF_00505"/>
    </source>
</evidence>
<accession>A0A498RED1</accession>
<dbReference type="SUPFAM" id="SSF55874">
    <property type="entry name" value="ATPase domain of HSP90 chaperone/DNA topoisomerase II/histidine kinase"/>
    <property type="match status" value="1"/>
</dbReference>
<dbReference type="NCBIfam" id="NF003555">
    <property type="entry name" value="PRK05218.1"/>
    <property type="match status" value="1"/>
</dbReference>
<protein>
    <recommendedName>
        <fullName evidence="9 10">Chaperone protein HtpG</fullName>
    </recommendedName>
    <alternativeName>
        <fullName evidence="10">Heat shock protein HtpG</fullName>
    </alternativeName>
    <alternativeName>
        <fullName evidence="10">High temperature protein G</fullName>
    </alternativeName>
</protein>
<name>A0A498RED1_9FIRM</name>
<keyword evidence="14" id="KW-1185">Reference proteome</keyword>
<proteinExistence type="inferred from homology"/>
<dbReference type="Pfam" id="PF00183">
    <property type="entry name" value="HSP90"/>
    <property type="match status" value="1"/>
</dbReference>
<dbReference type="CDD" id="cd16927">
    <property type="entry name" value="HATPase_Hsp90-like"/>
    <property type="match status" value="1"/>
</dbReference>
<dbReference type="PIRSF" id="PIRSF002583">
    <property type="entry name" value="Hsp90"/>
    <property type="match status" value="1"/>
</dbReference>
<dbReference type="FunFam" id="3.30.565.10:FF:000009">
    <property type="entry name" value="Molecular chaperone HtpG"/>
    <property type="match status" value="1"/>
</dbReference>
<keyword evidence="5 10" id="KW-0067">ATP-binding</keyword>
<feature type="binding site" evidence="11">
    <location>
        <position position="177"/>
    </location>
    <ligand>
        <name>ATP</name>
        <dbReference type="ChEBI" id="CHEBI:30616"/>
    </ligand>
</feature>
<keyword evidence="7 10" id="KW-0143">Chaperone</keyword>
<dbReference type="PROSITE" id="PS00298">
    <property type="entry name" value="HSP90"/>
    <property type="match status" value="1"/>
</dbReference>
<feature type="binding site" evidence="11">
    <location>
        <position position="84"/>
    </location>
    <ligand>
        <name>ATP</name>
        <dbReference type="ChEBI" id="CHEBI:30616"/>
    </ligand>
</feature>
<feature type="binding site" evidence="11">
    <location>
        <begin position="127"/>
        <end position="132"/>
    </location>
    <ligand>
        <name>ATP</name>
        <dbReference type="ChEBI" id="CHEBI:30616"/>
    </ligand>
</feature>
<feature type="region of interest" description="C" evidence="10">
    <location>
        <begin position="575"/>
        <end position="656"/>
    </location>
</feature>
<keyword evidence="6 10" id="KW-0346">Stress response</keyword>
<dbReference type="OrthoDB" id="9802640at2"/>
<dbReference type="GO" id="GO:0140662">
    <property type="term" value="F:ATP-dependent protein folding chaperone"/>
    <property type="evidence" value="ECO:0007669"/>
    <property type="project" value="InterPro"/>
</dbReference>
<dbReference type="InterPro" id="IPR019805">
    <property type="entry name" value="Heat_shock_protein_90_CS"/>
</dbReference>
<comment type="caution">
    <text evidence="10">Lacks conserved residue(s) required for the propagation of feature annotation.</text>
</comment>
<evidence type="ECO:0000256" key="7">
    <source>
        <dbReference type="ARBA" id="ARBA00023186"/>
    </source>
</evidence>
<evidence type="ECO:0000256" key="4">
    <source>
        <dbReference type="ARBA" id="ARBA00022741"/>
    </source>
</evidence>
<dbReference type="EMBL" id="UPPP01000090">
    <property type="protein sequence ID" value="VBB08433.1"/>
    <property type="molecule type" value="Genomic_DNA"/>
</dbReference>
<keyword evidence="3 10" id="KW-0963">Cytoplasm</keyword>
<organism evidence="13 14">
    <name type="scientific">Lucifera butyrica</name>
    <dbReference type="NCBI Taxonomy" id="1351585"/>
    <lineage>
        <taxon>Bacteria</taxon>
        <taxon>Bacillati</taxon>
        <taxon>Bacillota</taxon>
        <taxon>Negativicutes</taxon>
        <taxon>Veillonellales</taxon>
        <taxon>Veillonellaceae</taxon>
        <taxon>Lucifera</taxon>
    </lineage>
</organism>
<dbReference type="InterPro" id="IPR020568">
    <property type="entry name" value="Ribosomal_Su5_D2-typ_SF"/>
</dbReference>
<dbReference type="GO" id="GO:0016887">
    <property type="term" value="F:ATP hydrolysis activity"/>
    <property type="evidence" value="ECO:0007669"/>
    <property type="project" value="InterPro"/>
</dbReference>
<comment type="subcellular location">
    <subcellularLocation>
        <location evidence="1 10">Cytoplasm</location>
    </subcellularLocation>
</comment>
<dbReference type="InterPro" id="IPR037196">
    <property type="entry name" value="HSP90_C"/>
</dbReference>
<dbReference type="SUPFAM" id="SSF54211">
    <property type="entry name" value="Ribosomal protein S5 domain 2-like"/>
    <property type="match status" value="1"/>
</dbReference>
<dbReference type="PRINTS" id="PR00775">
    <property type="entry name" value="HEATSHOCK90"/>
</dbReference>
<dbReference type="InterPro" id="IPR001404">
    <property type="entry name" value="Hsp90_fam"/>
</dbReference>
<dbReference type="Pfam" id="PF13589">
    <property type="entry name" value="HATPase_c_3"/>
    <property type="match status" value="1"/>
</dbReference>
<dbReference type="HAMAP" id="MF_00505">
    <property type="entry name" value="HSP90"/>
    <property type="match status" value="1"/>
</dbReference>
<evidence type="ECO:0000256" key="8">
    <source>
        <dbReference type="ARBA" id="ARBA00058590"/>
    </source>
</evidence>
<dbReference type="Gene3D" id="3.40.50.11260">
    <property type="match status" value="1"/>
</dbReference>
<dbReference type="GO" id="GO:0005524">
    <property type="term" value="F:ATP binding"/>
    <property type="evidence" value="ECO:0007669"/>
    <property type="project" value="UniProtKB-UniRule"/>
</dbReference>
<evidence type="ECO:0000313" key="13">
    <source>
        <dbReference type="EMBL" id="VBB08433.1"/>
    </source>
</evidence>
<dbReference type="GO" id="GO:0005737">
    <property type="term" value="C:cytoplasm"/>
    <property type="evidence" value="ECO:0007669"/>
    <property type="project" value="UniProtKB-SubCell"/>
</dbReference>
<reference evidence="13 14" key="1">
    <citation type="submission" date="2018-06" db="EMBL/GenBank/DDBJ databases">
        <authorList>
            <person name="Strepis N."/>
        </authorList>
    </citation>
    <scope>NUCLEOTIDE SEQUENCE [LARGE SCALE GENOMIC DNA]</scope>
    <source>
        <strain evidence="13">LUCI</strain>
    </source>
</reference>
<evidence type="ECO:0000256" key="11">
    <source>
        <dbReference type="PIRSR" id="PIRSR002583-1"/>
    </source>
</evidence>
<feature type="region of interest" description="A; substrate-binding" evidence="10">
    <location>
        <begin position="1"/>
        <end position="359"/>
    </location>
</feature>
<evidence type="ECO:0000256" key="2">
    <source>
        <dbReference type="ARBA" id="ARBA00008239"/>
    </source>
</evidence>
<evidence type="ECO:0000256" key="1">
    <source>
        <dbReference type="ARBA" id="ARBA00004496"/>
    </source>
</evidence>
<gene>
    <name evidence="10" type="primary">htpG</name>
    <name evidence="13" type="ORF">LUCI_3705</name>
</gene>
<sequence length="656" mass="75010">MSHETLARETREFQAETKQLLDLMVHSIYTNREIFLRELISNASDAIDKLRFEALTNHDLAQEDSNYEIFIRPDEATHTFTISDNGMGMTYDEVIDNIGTIAKSGTRAFLEKLKEKESATDNELIGQFGVGFYSAFMVAEKVTLITRAPGQSKGVKWESTGDGTYTIEEVEKDKRGTAITLTLSEEFHTSDHPEENFLNLYTLQNLVKKYSDYIRYPIKMTFIKEEKPLDADGNVMEDAPATRTEEVRTLNSMTPLWTRNKNEIKQEEYYQFYKNLFHDWDDPMEIIHSKVEGAVEYTTLLFIPSRAPFDFYDREASTGVQLYSKHVFVMDNCKDLLPEYLRFVRGLVDSPDFSLNISRELLQHSKQLKLIGKNLEKSILKTLENTLSKDRAKYEKFWQEFGKAIKIGVYTDFSSRDKLKDLLLFPSSNASDGLTTLDEYIKRMPENQKVIYYATGKDRATAERLPQMELLREKGLEVLYLLDRVDEFAIDALGEYKEKKFQSVSRGDLNLDDIGAAEEKKDTEAIYKENESLIKAIKEHLNGKIADVKISNRLKSSAVCLVSGDNGISLSMEQILAEMNNTMFKASRILELNPQHEVFNVLKNLHATAPGSEAFNDYCDLLYAQALLIEGLLPDDPVSFANKIAGLMAHNQQETK</sequence>
<dbReference type="SUPFAM" id="SSF110942">
    <property type="entry name" value="HSP90 C-terminal domain"/>
    <property type="match status" value="1"/>
</dbReference>
<comment type="subunit">
    <text evidence="10">Homodimer.</text>
</comment>
<evidence type="ECO:0000256" key="9">
    <source>
        <dbReference type="ARBA" id="ARBA00070675"/>
    </source>
</evidence>
<feature type="binding site" evidence="11">
    <location>
        <position position="42"/>
    </location>
    <ligand>
        <name>ATP</name>
        <dbReference type="ChEBI" id="CHEBI:30616"/>
    </ligand>
</feature>
<dbReference type="GO" id="GO:0051082">
    <property type="term" value="F:unfolded protein binding"/>
    <property type="evidence" value="ECO:0007669"/>
    <property type="project" value="UniProtKB-UniRule"/>
</dbReference>
<dbReference type="Gene3D" id="3.30.230.80">
    <property type="match status" value="1"/>
</dbReference>
<evidence type="ECO:0000256" key="5">
    <source>
        <dbReference type="ARBA" id="ARBA00022840"/>
    </source>
</evidence>